<accession>A0A0M3IZL7</accession>
<evidence type="ECO:0000313" key="4">
    <source>
        <dbReference type="WBParaSite" id="ASIM_0000070001-mRNA-1"/>
    </source>
</evidence>
<proteinExistence type="predicted"/>
<keyword evidence="1" id="KW-0812">Transmembrane</keyword>
<reference evidence="2 3" key="2">
    <citation type="submission" date="2018-11" db="EMBL/GenBank/DDBJ databases">
        <authorList>
            <consortium name="Pathogen Informatics"/>
        </authorList>
    </citation>
    <scope>NUCLEOTIDE SEQUENCE [LARGE SCALE GENOMIC DNA]</scope>
</reference>
<feature type="transmembrane region" description="Helical" evidence="1">
    <location>
        <begin position="34"/>
        <end position="54"/>
    </location>
</feature>
<gene>
    <name evidence="2" type="ORF">ASIM_LOCUS600</name>
</gene>
<dbReference type="Proteomes" id="UP000267096">
    <property type="component" value="Unassembled WGS sequence"/>
</dbReference>
<evidence type="ECO:0000313" key="2">
    <source>
        <dbReference type="EMBL" id="VDK17886.1"/>
    </source>
</evidence>
<evidence type="ECO:0000256" key="1">
    <source>
        <dbReference type="SAM" id="Phobius"/>
    </source>
</evidence>
<feature type="transmembrane region" description="Helical" evidence="1">
    <location>
        <begin position="94"/>
        <end position="120"/>
    </location>
</feature>
<keyword evidence="1" id="KW-0472">Membrane</keyword>
<dbReference type="AlphaFoldDB" id="A0A0M3IZL7"/>
<evidence type="ECO:0000313" key="3">
    <source>
        <dbReference type="Proteomes" id="UP000267096"/>
    </source>
</evidence>
<keyword evidence="1" id="KW-1133">Transmembrane helix</keyword>
<sequence>MTDIPHEDNSNRDPLPPPYEPNSFCYDIFNPRNLMICFAVYFTVITLCKIVLFYTLFEQSATSITAIYFFHMFMDVPLIFFILLSLLKNDAASVTISIIITVIYIVYHGVCILAATLAFLHTDSLVIRIVDLNLEDTTKADSWILNILHVTDGVGNGWVVNEMEAVEILSRIILCVYPFLLIVYISYEFVAIKYRQLIEDMENSDDIATQKYRPKAPCGIHPGNFC</sequence>
<feature type="transmembrane region" description="Helical" evidence="1">
    <location>
        <begin position="66"/>
        <end position="87"/>
    </location>
</feature>
<feature type="transmembrane region" description="Helical" evidence="1">
    <location>
        <begin position="168"/>
        <end position="187"/>
    </location>
</feature>
<dbReference type="EMBL" id="UYRR01000435">
    <property type="protein sequence ID" value="VDK17886.1"/>
    <property type="molecule type" value="Genomic_DNA"/>
</dbReference>
<keyword evidence="3" id="KW-1185">Reference proteome</keyword>
<reference evidence="4" key="1">
    <citation type="submission" date="2017-02" db="UniProtKB">
        <authorList>
            <consortium name="WormBaseParasite"/>
        </authorList>
    </citation>
    <scope>IDENTIFICATION</scope>
</reference>
<dbReference type="WBParaSite" id="ASIM_0000070001-mRNA-1">
    <property type="protein sequence ID" value="ASIM_0000070001-mRNA-1"/>
    <property type="gene ID" value="ASIM_0000070001"/>
</dbReference>
<protein>
    <submittedName>
        <fullName evidence="2 4">Uncharacterized protein</fullName>
    </submittedName>
</protein>
<organism evidence="4">
    <name type="scientific">Anisakis simplex</name>
    <name type="common">Herring worm</name>
    <dbReference type="NCBI Taxonomy" id="6269"/>
    <lineage>
        <taxon>Eukaryota</taxon>
        <taxon>Metazoa</taxon>
        <taxon>Ecdysozoa</taxon>
        <taxon>Nematoda</taxon>
        <taxon>Chromadorea</taxon>
        <taxon>Rhabditida</taxon>
        <taxon>Spirurina</taxon>
        <taxon>Ascaridomorpha</taxon>
        <taxon>Ascaridoidea</taxon>
        <taxon>Anisakidae</taxon>
        <taxon>Anisakis</taxon>
        <taxon>Anisakis simplex complex</taxon>
    </lineage>
</organism>
<name>A0A0M3IZL7_ANISI</name>